<protein>
    <recommendedName>
        <fullName evidence="1">Mos1 transposase HTH domain-containing protein</fullName>
    </recommendedName>
</protein>
<organism evidence="2 3">
    <name type="scientific">Habropoda laboriosa</name>
    <dbReference type="NCBI Taxonomy" id="597456"/>
    <lineage>
        <taxon>Eukaryota</taxon>
        <taxon>Metazoa</taxon>
        <taxon>Ecdysozoa</taxon>
        <taxon>Arthropoda</taxon>
        <taxon>Hexapoda</taxon>
        <taxon>Insecta</taxon>
        <taxon>Pterygota</taxon>
        <taxon>Neoptera</taxon>
        <taxon>Endopterygota</taxon>
        <taxon>Hymenoptera</taxon>
        <taxon>Apocrita</taxon>
        <taxon>Aculeata</taxon>
        <taxon>Apoidea</taxon>
        <taxon>Anthophila</taxon>
        <taxon>Apidae</taxon>
        <taxon>Habropoda</taxon>
    </lineage>
</organism>
<proteinExistence type="predicted"/>
<evidence type="ECO:0000259" key="1">
    <source>
        <dbReference type="Pfam" id="PF17906"/>
    </source>
</evidence>
<accession>A0A0L7QPJ5</accession>
<dbReference type="Gene3D" id="1.10.10.1450">
    <property type="match status" value="1"/>
</dbReference>
<feature type="domain" description="Mos1 transposase HTH" evidence="1">
    <location>
        <begin position="2"/>
        <end position="43"/>
    </location>
</feature>
<name>A0A0L7QPJ5_9HYME</name>
<dbReference type="EMBL" id="KQ414813">
    <property type="protein sequence ID" value="KOC60557.1"/>
    <property type="molecule type" value="Genomic_DNA"/>
</dbReference>
<dbReference type="AlphaFoldDB" id="A0A0L7QPJ5"/>
<dbReference type="InterPro" id="IPR041426">
    <property type="entry name" value="Mos1_HTH"/>
</dbReference>
<keyword evidence="3" id="KW-1185">Reference proteome</keyword>
<evidence type="ECO:0000313" key="2">
    <source>
        <dbReference type="EMBL" id="KOC60557.1"/>
    </source>
</evidence>
<sequence length="51" mass="6130">MYFRAIMLFYFRKGKNAAQTAKKISDVHENMVQKWFKKFHDGDFSLIDAKK</sequence>
<evidence type="ECO:0000313" key="3">
    <source>
        <dbReference type="Proteomes" id="UP000053825"/>
    </source>
</evidence>
<reference evidence="2 3" key="1">
    <citation type="submission" date="2015-07" db="EMBL/GenBank/DDBJ databases">
        <title>The genome of Habropoda laboriosa.</title>
        <authorList>
            <person name="Pan H."/>
            <person name="Kapheim K."/>
        </authorList>
    </citation>
    <scope>NUCLEOTIDE SEQUENCE [LARGE SCALE GENOMIC DNA]</scope>
    <source>
        <strain evidence="2">0110345459</strain>
    </source>
</reference>
<gene>
    <name evidence="2" type="ORF">WH47_07690</name>
</gene>
<dbReference type="Pfam" id="PF17906">
    <property type="entry name" value="HTH_48"/>
    <property type="match status" value="1"/>
</dbReference>
<dbReference type="Proteomes" id="UP000053825">
    <property type="component" value="Unassembled WGS sequence"/>
</dbReference>